<accession>A0ACC5YMQ4</accession>
<comment type="caution">
    <text evidence="1">The sequence shown here is derived from an EMBL/GenBank/DDBJ whole genome shotgun (WGS) entry which is preliminary data.</text>
</comment>
<gene>
    <name evidence="1" type="ORF">PDJAM_G00014880</name>
</gene>
<evidence type="ECO:0000313" key="2">
    <source>
        <dbReference type="Proteomes" id="UP000830395"/>
    </source>
</evidence>
<reference evidence="1" key="1">
    <citation type="submission" date="2020-02" db="EMBL/GenBank/DDBJ databases">
        <title>Genome sequencing of the panga catfish, Pangasius djambal.</title>
        <authorList>
            <person name="Wen M."/>
            <person name="Zahm M."/>
            <person name="Roques C."/>
            <person name="Cabau C."/>
            <person name="Klopp C."/>
            <person name="Donnadieu C."/>
            <person name="Jouanno E."/>
            <person name="Avarre J.-C."/>
            <person name="Campet M."/>
            <person name="Ha T."/>
            <person name="Dugue R."/>
            <person name="Lampietro C."/>
            <person name="Louis A."/>
            <person name="Herpin A."/>
            <person name="Echchiki A."/>
            <person name="Berthelot C."/>
            <person name="Parey E."/>
            <person name="Roest-Crollius H."/>
            <person name="Braasch I."/>
            <person name="Postlethwait J.H."/>
            <person name="Bobe J."/>
            <person name="Montfort J."/>
            <person name="Bouchez O."/>
            <person name="Begum T."/>
            <person name="Schartl M."/>
            <person name="Gustiano R."/>
            <person name="Guiguen Y."/>
        </authorList>
    </citation>
    <scope>NUCLEOTIDE SEQUENCE</scope>
    <source>
        <strain evidence="1">Pdj_M5554</strain>
    </source>
</reference>
<dbReference type="EMBL" id="CM040984">
    <property type="protein sequence ID" value="MCJ8736642.1"/>
    <property type="molecule type" value="Genomic_DNA"/>
</dbReference>
<organism evidence="1 2">
    <name type="scientific">Pangasius djambal</name>
    <dbReference type="NCBI Taxonomy" id="1691987"/>
    <lineage>
        <taxon>Eukaryota</taxon>
        <taxon>Metazoa</taxon>
        <taxon>Chordata</taxon>
        <taxon>Craniata</taxon>
        <taxon>Vertebrata</taxon>
        <taxon>Euteleostomi</taxon>
        <taxon>Actinopterygii</taxon>
        <taxon>Neopterygii</taxon>
        <taxon>Teleostei</taxon>
        <taxon>Ostariophysi</taxon>
        <taxon>Siluriformes</taxon>
        <taxon>Pangasiidae</taxon>
        <taxon>Pangasius</taxon>
    </lineage>
</organism>
<name>A0ACC5YMQ4_9TELE</name>
<keyword evidence="2" id="KW-1185">Reference proteome</keyword>
<evidence type="ECO:0000313" key="1">
    <source>
        <dbReference type="EMBL" id="MCJ8736642.1"/>
    </source>
</evidence>
<sequence length="217" mass="24668">MLAYGMFVLKGFVYGLVILLIIKRQGFISNFADLKFGPGTRLTVLDPNMTITSPTINMLPPSPKELCNNQKYWDNVTLVCLATDFYPDHVSIIWQVNGKERNNSIATDHAAQQDPNTRLYSMSSRLRVNQTEWTNVKNKFTCIVTFYNGSDYVKLSHNITYSPGKIPVGVYATMQVGYLMFLSKSLLYAMFVSLLIWKFKATKEKTLMTENGDIMIS</sequence>
<proteinExistence type="predicted"/>
<protein>
    <submittedName>
        <fullName evidence="1">Uncharacterized protein</fullName>
    </submittedName>
</protein>
<dbReference type="Proteomes" id="UP000830395">
    <property type="component" value="Chromosome 10"/>
</dbReference>